<dbReference type="Proteomes" id="UP001232148">
    <property type="component" value="Unassembled WGS sequence"/>
</dbReference>
<accession>A0AAD9M767</accession>
<reference evidence="3" key="1">
    <citation type="submission" date="2021-06" db="EMBL/GenBank/DDBJ databases">
        <title>Comparative genomics, transcriptomics and evolutionary studies reveal genomic signatures of adaptation to plant cell wall in hemibiotrophic fungi.</title>
        <authorList>
            <consortium name="DOE Joint Genome Institute"/>
            <person name="Baroncelli R."/>
            <person name="Diaz J.F."/>
            <person name="Benocci T."/>
            <person name="Peng M."/>
            <person name="Battaglia E."/>
            <person name="Haridas S."/>
            <person name="Andreopoulos W."/>
            <person name="Labutti K."/>
            <person name="Pangilinan J."/>
            <person name="Floch G.L."/>
            <person name="Makela M.R."/>
            <person name="Henrissat B."/>
            <person name="Grigoriev I.V."/>
            <person name="Crouch J.A."/>
            <person name="De Vries R.P."/>
            <person name="Sukno S.A."/>
            <person name="Thon M.R."/>
        </authorList>
    </citation>
    <scope>NUCLEOTIDE SEQUENCE</scope>
    <source>
        <strain evidence="3">MAFF235873</strain>
    </source>
</reference>
<protein>
    <submittedName>
        <fullName evidence="3">Uncharacterized protein</fullName>
    </submittedName>
</protein>
<proteinExistence type="predicted"/>
<feature type="compositionally biased region" description="Basic and acidic residues" evidence="2">
    <location>
        <begin position="156"/>
        <end position="168"/>
    </location>
</feature>
<gene>
    <name evidence="3" type="ORF">LX32DRAFT_650960</name>
</gene>
<evidence type="ECO:0000313" key="3">
    <source>
        <dbReference type="EMBL" id="KAK2031153.1"/>
    </source>
</evidence>
<comment type="caution">
    <text evidence="3">The sequence shown here is derived from an EMBL/GenBank/DDBJ whole genome shotgun (WGS) entry which is preliminary data.</text>
</comment>
<dbReference type="AlphaFoldDB" id="A0AAD9M767"/>
<evidence type="ECO:0000256" key="1">
    <source>
        <dbReference type="SAM" id="Coils"/>
    </source>
</evidence>
<name>A0AAD9M767_9PEZI</name>
<organism evidence="3 4">
    <name type="scientific">Colletotrichum zoysiae</name>
    <dbReference type="NCBI Taxonomy" id="1216348"/>
    <lineage>
        <taxon>Eukaryota</taxon>
        <taxon>Fungi</taxon>
        <taxon>Dikarya</taxon>
        <taxon>Ascomycota</taxon>
        <taxon>Pezizomycotina</taxon>
        <taxon>Sordariomycetes</taxon>
        <taxon>Hypocreomycetidae</taxon>
        <taxon>Glomerellales</taxon>
        <taxon>Glomerellaceae</taxon>
        <taxon>Colletotrichum</taxon>
        <taxon>Colletotrichum graminicola species complex</taxon>
    </lineage>
</organism>
<evidence type="ECO:0000256" key="2">
    <source>
        <dbReference type="SAM" id="MobiDB-lite"/>
    </source>
</evidence>
<dbReference type="EMBL" id="MU842843">
    <property type="protein sequence ID" value="KAK2031153.1"/>
    <property type="molecule type" value="Genomic_DNA"/>
</dbReference>
<evidence type="ECO:0000313" key="4">
    <source>
        <dbReference type="Proteomes" id="UP001232148"/>
    </source>
</evidence>
<sequence>MEPRLSPIHQACMHLLLAASPYEFVHHAKEAVRLYSQVLEKFEHTPDQQANTEKMLEAANNALRKARSDQSAIDREVANASGKTMTDLHDAQLEELRRFEEYAQEGPSDDAAATVQSSQNIPVAQCSQNVPVTAGETQSTAVGQSQSTALTDMDDDNRPLPDIPRSDDGKFDIKSMALTVTRIFICSVQVID</sequence>
<keyword evidence="4" id="KW-1185">Reference proteome</keyword>
<feature type="region of interest" description="Disordered" evidence="2">
    <location>
        <begin position="134"/>
        <end position="168"/>
    </location>
</feature>
<feature type="compositionally biased region" description="Polar residues" evidence="2">
    <location>
        <begin position="134"/>
        <end position="150"/>
    </location>
</feature>
<feature type="coiled-coil region" evidence="1">
    <location>
        <begin position="49"/>
        <end position="76"/>
    </location>
</feature>
<keyword evidence="1" id="KW-0175">Coiled coil</keyword>